<dbReference type="AlphaFoldDB" id="F0XHP1"/>
<organism evidence="2">
    <name type="scientific">Grosmannia clavigera (strain kw1407 / UAMH 11150)</name>
    <name type="common">Blue stain fungus</name>
    <name type="synonym">Graphiocladiella clavigera</name>
    <dbReference type="NCBI Taxonomy" id="655863"/>
    <lineage>
        <taxon>Eukaryota</taxon>
        <taxon>Fungi</taxon>
        <taxon>Dikarya</taxon>
        <taxon>Ascomycota</taxon>
        <taxon>Pezizomycotina</taxon>
        <taxon>Sordariomycetes</taxon>
        <taxon>Sordariomycetidae</taxon>
        <taxon>Ophiostomatales</taxon>
        <taxon>Ophiostomataceae</taxon>
        <taxon>Leptographium</taxon>
    </lineage>
</organism>
<accession>F0XHP1</accession>
<keyword evidence="2" id="KW-1185">Reference proteome</keyword>
<dbReference type="InterPro" id="IPR027417">
    <property type="entry name" value="P-loop_NTPase"/>
</dbReference>
<dbReference type="RefSeq" id="XP_014172701.1">
    <property type="nucleotide sequence ID" value="XM_014317226.1"/>
</dbReference>
<name>F0XHP1_GROCL</name>
<dbReference type="EMBL" id="GL629769">
    <property type="protein sequence ID" value="EFX03219.1"/>
    <property type="molecule type" value="Genomic_DNA"/>
</dbReference>
<dbReference type="HOGENOM" id="CLU_937199_0_0_1"/>
<proteinExistence type="predicted"/>
<gene>
    <name evidence="1" type="ORF">CMQ_3148</name>
</gene>
<reference evidence="1 2" key="1">
    <citation type="journal article" date="2011" name="Proc. Natl. Acad. Sci. U.S.A.">
        <title>Genome and transcriptome analyses of the mountain pine beetle-fungal symbiont Grosmannia clavigera, a lodgepole pine pathogen.</title>
        <authorList>
            <person name="DiGuistini S."/>
            <person name="Wang Y."/>
            <person name="Liao N.Y."/>
            <person name="Taylor G."/>
            <person name="Tanguay P."/>
            <person name="Feau N."/>
            <person name="Henrissat B."/>
            <person name="Chan S.K."/>
            <person name="Hesse-Orce U."/>
            <person name="Alamouti S.M."/>
            <person name="Tsui C.K.M."/>
            <person name="Docking R.T."/>
            <person name="Levasseur A."/>
            <person name="Haridas S."/>
            <person name="Robertson G."/>
            <person name="Birol I."/>
            <person name="Holt R.A."/>
            <person name="Marra M.A."/>
            <person name="Hamelin R.C."/>
            <person name="Hirst M."/>
            <person name="Jones S.J.M."/>
            <person name="Bohlmann J."/>
            <person name="Breuil C."/>
        </authorList>
    </citation>
    <scope>NUCLEOTIDE SEQUENCE [LARGE SCALE GENOMIC DNA]</scope>
    <source>
        <strain evidence="2">kw1407 / UAMH 11150</strain>
    </source>
</reference>
<dbReference type="Proteomes" id="UP000007796">
    <property type="component" value="Unassembled WGS sequence"/>
</dbReference>
<dbReference type="GeneID" id="25976216"/>
<protein>
    <recommendedName>
        <fullName evidence="3">KaiC-like domain-containing protein</fullName>
    </recommendedName>
</protein>
<evidence type="ECO:0000313" key="2">
    <source>
        <dbReference type="Proteomes" id="UP000007796"/>
    </source>
</evidence>
<sequence length="270" mass="29598">MAPVMDSIVPPKLASHFRAAKSSRLLTATNVDDAGSGWLLVRLLGDWIRLCAGPAGDGKSDIAVVVFSLYRDFDFYAAGLSQFGIDLRRHETNGHFKFIGGIHAKLLGESPSLTIDAALDLLSDEVELLKQSYSRTVLLLDSPELALTLVSENPHDASSDWLTLLQGVIHQFHHTIVAMSLDSPRMGRTRHEFEQAMARVSSVKALGHKADMSMVLRHYQTQNSKTDGTIRISYTRQFEASGLNVSGDEETFGYQILADGRTVTIDGPSL</sequence>
<evidence type="ECO:0008006" key="3">
    <source>
        <dbReference type="Google" id="ProtNLM"/>
    </source>
</evidence>
<dbReference type="OrthoDB" id="5204954at2759"/>
<evidence type="ECO:0000313" key="1">
    <source>
        <dbReference type="EMBL" id="EFX03219.1"/>
    </source>
</evidence>
<dbReference type="Gene3D" id="3.40.50.300">
    <property type="entry name" value="P-loop containing nucleotide triphosphate hydrolases"/>
    <property type="match status" value="1"/>
</dbReference>
<dbReference type="eggNOG" id="ENOG502RV47">
    <property type="taxonomic scope" value="Eukaryota"/>
</dbReference>
<dbReference type="InParanoid" id="F0XHP1"/>